<dbReference type="InterPro" id="IPR055275">
    <property type="entry name" value="Ferredox_Rdtase"/>
</dbReference>
<sequence>MTSNRTVAIIGAGPAGIYAADILQSRDEHVRIDLFEKLPAPYGLVRYGVSPDHPRIKKIQDALHDVLENPRIRLVCNVEIGDVETGADVSIDELRQAYDAVVIATGADRDVDLNIPGADLPGSFGGADFVAWYDGHPDAATEWPLTAESVAVIGAGNVALDVARMLITHPRQLEQTDIPDHVEAGFQQSPVRDLHLLIRRGPADVRFSPMELRELGAREDVDVIVDPADLELDEHAERMVAQFNQRKIIVRTLTEWANIDPAERTASRRVHLHFYQQPARILGEGRVSAIEMERTQPDELGRITGTGETVTHHVGAVYRTIGYRSTPVPGVPFDDASGTIPDSAGRVLDESGEHIAGLYATGWIRRGPVGLIGSTKSDAAEAIDSLLADLADLADRGAQAPAGAADALCERLGDKVGWEGWLRIDEAERNLGAERGRERTKIVDRDELLTHAREMERTR</sequence>
<comment type="caution">
    <text evidence="10">The sequence shown here is derived from an EMBL/GenBank/DDBJ whole genome shotgun (WGS) entry which is preliminary data.</text>
</comment>
<dbReference type="PRINTS" id="PR00419">
    <property type="entry name" value="ADXRDTASE"/>
</dbReference>
<evidence type="ECO:0000259" key="9">
    <source>
        <dbReference type="Pfam" id="PF07992"/>
    </source>
</evidence>
<dbReference type="SUPFAM" id="SSF51971">
    <property type="entry name" value="Nucleotide-binding domain"/>
    <property type="match status" value="1"/>
</dbReference>
<comment type="cofactor">
    <cofactor evidence="1">
        <name>FAD</name>
        <dbReference type="ChEBI" id="CHEBI:57692"/>
    </cofactor>
</comment>
<dbReference type="Pfam" id="PF07992">
    <property type="entry name" value="Pyr_redox_2"/>
    <property type="match status" value="1"/>
</dbReference>
<evidence type="ECO:0000256" key="2">
    <source>
        <dbReference type="ARBA" id="ARBA00008312"/>
    </source>
</evidence>
<dbReference type="InterPro" id="IPR021163">
    <property type="entry name" value="Ferredox_Rdtase_adrenod"/>
</dbReference>
<dbReference type="EMBL" id="JBHTLY010000004">
    <property type="protein sequence ID" value="MFD1202308.1"/>
    <property type="molecule type" value="Genomic_DNA"/>
</dbReference>
<evidence type="ECO:0000256" key="5">
    <source>
        <dbReference type="ARBA" id="ARBA00022827"/>
    </source>
</evidence>
<accession>A0ABW3TS35</accession>
<name>A0ABW3TS35_9MICO</name>
<proteinExistence type="inferred from homology"/>
<evidence type="ECO:0000256" key="1">
    <source>
        <dbReference type="ARBA" id="ARBA00001974"/>
    </source>
</evidence>
<protein>
    <recommendedName>
        <fullName evidence="3">ferredoxin--NADP(+) reductase</fullName>
        <ecNumber evidence="3">1.18.1.2</ecNumber>
    </recommendedName>
</protein>
<dbReference type="Gene3D" id="3.40.50.720">
    <property type="entry name" value="NAD(P)-binding Rossmann-like Domain"/>
    <property type="match status" value="1"/>
</dbReference>
<gene>
    <name evidence="10" type="ORF">ACFQ3U_10435</name>
</gene>
<dbReference type="Proteomes" id="UP001597181">
    <property type="component" value="Unassembled WGS sequence"/>
</dbReference>
<dbReference type="InterPro" id="IPR036188">
    <property type="entry name" value="FAD/NAD-bd_sf"/>
</dbReference>
<dbReference type="RefSeq" id="WP_343961024.1">
    <property type="nucleotide sequence ID" value="NZ_BAAAKZ010000010.1"/>
</dbReference>
<dbReference type="Gene3D" id="3.50.50.60">
    <property type="entry name" value="FAD/NAD(P)-binding domain"/>
    <property type="match status" value="1"/>
</dbReference>
<evidence type="ECO:0000256" key="8">
    <source>
        <dbReference type="ARBA" id="ARBA00047776"/>
    </source>
</evidence>
<comment type="catalytic activity">
    <reaction evidence="8">
        <text>2 reduced [2Fe-2S]-[ferredoxin] + NADP(+) + H(+) = 2 oxidized [2Fe-2S]-[ferredoxin] + NADPH</text>
        <dbReference type="Rhea" id="RHEA:20125"/>
        <dbReference type="Rhea" id="RHEA-COMP:10000"/>
        <dbReference type="Rhea" id="RHEA-COMP:10001"/>
        <dbReference type="ChEBI" id="CHEBI:15378"/>
        <dbReference type="ChEBI" id="CHEBI:33737"/>
        <dbReference type="ChEBI" id="CHEBI:33738"/>
        <dbReference type="ChEBI" id="CHEBI:57783"/>
        <dbReference type="ChEBI" id="CHEBI:58349"/>
        <dbReference type="EC" id="1.18.1.2"/>
    </reaction>
</comment>
<evidence type="ECO:0000256" key="3">
    <source>
        <dbReference type="ARBA" id="ARBA00013223"/>
    </source>
</evidence>
<comment type="similarity">
    <text evidence="2">Belongs to the ferredoxin--NADP reductase type 1 family.</text>
</comment>
<keyword evidence="11" id="KW-1185">Reference proteome</keyword>
<keyword evidence="4" id="KW-0285">Flavoprotein</keyword>
<organism evidence="10 11">
    <name type="scientific">Leucobacter albus</name>
    <dbReference type="NCBI Taxonomy" id="272210"/>
    <lineage>
        <taxon>Bacteria</taxon>
        <taxon>Bacillati</taxon>
        <taxon>Actinomycetota</taxon>
        <taxon>Actinomycetes</taxon>
        <taxon>Micrococcales</taxon>
        <taxon>Microbacteriaceae</taxon>
        <taxon>Leucobacter</taxon>
    </lineage>
</organism>
<reference evidence="11" key="1">
    <citation type="journal article" date="2019" name="Int. J. Syst. Evol. Microbiol.">
        <title>The Global Catalogue of Microorganisms (GCM) 10K type strain sequencing project: providing services to taxonomists for standard genome sequencing and annotation.</title>
        <authorList>
            <consortium name="The Broad Institute Genomics Platform"/>
            <consortium name="The Broad Institute Genome Sequencing Center for Infectious Disease"/>
            <person name="Wu L."/>
            <person name="Ma J."/>
        </authorList>
    </citation>
    <scope>NUCLEOTIDE SEQUENCE [LARGE SCALE GENOMIC DNA]</scope>
    <source>
        <strain evidence="11">CCUG 50213</strain>
    </source>
</reference>
<dbReference type="PANTHER" id="PTHR48467:SF1">
    <property type="entry name" value="GLUTAMATE SYNTHASE 1 [NADH], CHLOROPLASTIC-LIKE"/>
    <property type="match status" value="1"/>
</dbReference>
<keyword evidence="6" id="KW-0521">NADP</keyword>
<evidence type="ECO:0000256" key="4">
    <source>
        <dbReference type="ARBA" id="ARBA00022630"/>
    </source>
</evidence>
<dbReference type="InterPro" id="IPR023753">
    <property type="entry name" value="FAD/NAD-binding_dom"/>
</dbReference>
<keyword evidence="5" id="KW-0274">FAD</keyword>
<evidence type="ECO:0000256" key="7">
    <source>
        <dbReference type="ARBA" id="ARBA00023002"/>
    </source>
</evidence>
<feature type="domain" description="FAD/NAD(P)-binding" evidence="9">
    <location>
        <begin position="6"/>
        <end position="169"/>
    </location>
</feature>
<dbReference type="EC" id="1.18.1.2" evidence="3"/>
<dbReference type="PIRSF" id="PIRSF000362">
    <property type="entry name" value="FNR"/>
    <property type="match status" value="1"/>
</dbReference>
<dbReference type="PANTHER" id="PTHR48467">
    <property type="entry name" value="GLUTAMATE SYNTHASE 1 [NADH], CHLOROPLASTIC-LIKE"/>
    <property type="match status" value="1"/>
</dbReference>
<evidence type="ECO:0000313" key="10">
    <source>
        <dbReference type="EMBL" id="MFD1202308.1"/>
    </source>
</evidence>
<evidence type="ECO:0000313" key="11">
    <source>
        <dbReference type="Proteomes" id="UP001597181"/>
    </source>
</evidence>
<keyword evidence="7" id="KW-0560">Oxidoreductase</keyword>
<evidence type="ECO:0000256" key="6">
    <source>
        <dbReference type="ARBA" id="ARBA00022857"/>
    </source>
</evidence>